<comment type="caution">
    <text evidence="2">The sequence shown here is derived from an EMBL/GenBank/DDBJ whole genome shotgun (WGS) entry which is preliminary data.</text>
</comment>
<gene>
    <name evidence="2" type="ORF">Plil01_001390600</name>
</gene>
<protein>
    <submittedName>
        <fullName evidence="2">Unnamed protein product</fullName>
    </submittedName>
</protein>
<reference evidence="2" key="1">
    <citation type="submission" date="2023-04" db="EMBL/GenBank/DDBJ databases">
        <title>Phytophthora lilii NBRC 32176.</title>
        <authorList>
            <person name="Ichikawa N."/>
            <person name="Sato H."/>
            <person name="Tonouchi N."/>
        </authorList>
    </citation>
    <scope>NUCLEOTIDE SEQUENCE</scope>
    <source>
        <strain evidence="2">NBRC 32176</strain>
    </source>
</reference>
<keyword evidence="3" id="KW-1185">Reference proteome</keyword>
<evidence type="ECO:0000313" key="2">
    <source>
        <dbReference type="EMBL" id="GMF32531.1"/>
    </source>
</evidence>
<organism evidence="2 3">
    <name type="scientific">Phytophthora lilii</name>
    <dbReference type="NCBI Taxonomy" id="2077276"/>
    <lineage>
        <taxon>Eukaryota</taxon>
        <taxon>Sar</taxon>
        <taxon>Stramenopiles</taxon>
        <taxon>Oomycota</taxon>
        <taxon>Peronosporomycetes</taxon>
        <taxon>Peronosporales</taxon>
        <taxon>Peronosporaceae</taxon>
        <taxon>Phytophthora</taxon>
    </lineage>
</organism>
<dbReference type="Proteomes" id="UP001165083">
    <property type="component" value="Unassembled WGS sequence"/>
</dbReference>
<dbReference type="AlphaFoldDB" id="A0A9W6X6J9"/>
<accession>A0A9W6X6J9</accession>
<proteinExistence type="predicted"/>
<name>A0A9W6X6J9_9STRA</name>
<dbReference type="EMBL" id="BSXW01000993">
    <property type="protein sequence ID" value="GMF32531.1"/>
    <property type="molecule type" value="Genomic_DNA"/>
</dbReference>
<evidence type="ECO:0000313" key="3">
    <source>
        <dbReference type="Proteomes" id="UP001165083"/>
    </source>
</evidence>
<evidence type="ECO:0000256" key="1">
    <source>
        <dbReference type="SAM" id="MobiDB-lite"/>
    </source>
</evidence>
<feature type="region of interest" description="Disordered" evidence="1">
    <location>
        <begin position="106"/>
        <end position="137"/>
    </location>
</feature>
<feature type="compositionally biased region" description="Basic and acidic residues" evidence="1">
    <location>
        <begin position="106"/>
        <end position="115"/>
    </location>
</feature>
<sequence length="208" mass="22025">MKPLTQRSDATKSTLSKRQSAVSCTELSACRAAPSKPSSFVTDGLSTGQDNTCVEIHRGRLTSASSQPCHHSSKLLLDHNGSCDSFRLRVRNHNIIIRCVIVTGERRPTTTESRRSGSNSDGGRTGLDPGSSGLKPGRRLLRTISSQRASLSRVKVSSMTPVVLGLTASVQLAEGASSVIPMDDESWAATTVSLGEDTDNLDNTADAG</sequence>